<keyword evidence="1" id="KW-0472">Membrane</keyword>
<evidence type="ECO:0000313" key="2">
    <source>
        <dbReference type="EMBL" id="QYZ71193.1"/>
    </source>
</evidence>
<dbReference type="KEGG" id="nsm:JO391_06730"/>
<keyword evidence="1" id="KW-0812">Transmembrane</keyword>
<dbReference type="EMBL" id="CP069370">
    <property type="protein sequence ID" value="QYZ71193.1"/>
    <property type="molecule type" value="Genomic_DNA"/>
</dbReference>
<sequence>MSDLSVPIALLDWRDRQLEAISEQLEDALPVLVAQLEAWVDQASILDLIGANLGPNTDQKAIIDMWKSEQIRRAVRRADEAMSAALRSLPPDPGGLTDATPELGQLLPAAAGVGLLAASIAAIPTVVSFATITSSSLAIFTISTVSWPLMAVGAAGVATATFLGSTLVKRAHAGWREGIKSRLRSWAYKQMLGLGASRGARSFLSDLQAVVTLAGSNRMEQRV</sequence>
<feature type="transmembrane region" description="Helical" evidence="1">
    <location>
        <begin position="147"/>
        <end position="168"/>
    </location>
</feature>
<dbReference type="RefSeq" id="WP_220663584.1">
    <property type="nucleotide sequence ID" value="NZ_CP069370.1"/>
</dbReference>
<dbReference type="AlphaFoldDB" id="A0A8G0ZVZ4"/>
<proteinExistence type="predicted"/>
<evidence type="ECO:0000313" key="3">
    <source>
        <dbReference type="Proteomes" id="UP000826300"/>
    </source>
</evidence>
<accession>A0A8G0ZVZ4</accession>
<reference evidence="2" key="1">
    <citation type="submission" date="2021-02" db="EMBL/GenBank/DDBJ databases">
        <title>Rhodobacter shimadae sp. nov., an aerobic anoxygenic phototrophic bacterium isolated from a hot spring.</title>
        <authorList>
            <person name="Muramatsu S."/>
            <person name="Haruta S."/>
            <person name="Hirose S."/>
            <person name="Hanada S."/>
        </authorList>
    </citation>
    <scope>NUCLEOTIDE SEQUENCE</scope>
    <source>
        <strain evidence="2">N10</strain>
    </source>
</reference>
<protein>
    <submittedName>
        <fullName evidence="2">Uncharacterized protein</fullName>
    </submittedName>
</protein>
<evidence type="ECO:0000256" key="1">
    <source>
        <dbReference type="SAM" id="Phobius"/>
    </source>
</evidence>
<dbReference type="Proteomes" id="UP000826300">
    <property type="component" value="Chromosome"/>
</dbReference>
<keyword evidence="3" id="KW-1185">Reference proteome</keyword>
<name>A0A8G0ZVZ4_9RHOB</name>
<feature type="transmembrane region" description="Helical" evidence="1">
    <location>
        <begin position="106"/>
        <end position="127"/>
    </location>
</feature>
<keyword evidence="1" id="KW-1133">Transmembrane helix</keyword>
<organism evidence="2 3">
    <name type="scientific">Neotabrizicola shimadae</name>
    <dbReference type="NCBI Taxonomy" id="2807096"/>
    <lineage>
        <taxon>Bacteria</taxon>
        <taxon>Pseudomonadati</taxon>
        <taxon>Pseudomonadota</taxon>
        <taxon>Alphaproteobacteria</taxon>
        <taxon>Rhodobacterales</taxon>
        <taxon>Paracoccaceae</taxon>
        <taxon>Neotabrizicola</taxon>
    </lineage>
</organism>
<gene>
    <name evidence="2" type="ORF">JO391_06730</name>
</gene>